<comment type="catalytic activity">
    <reaction evidence="1">
        <text>2 glutathione + H2O2 = glutathione disulfide + 2 H2O</text>
        <dbReference type="Rhea" id="RHEA:16833"/>
        <dbReference type="ChEBI" id="CHEBI:15377"/>
        <dbReference type="ChEBI" id="CHEBI:16240"/>
        <dbReference type="ChEBI" id="CHEBI:57925"/>
        <dbReference type="ChEBI" id="CHEBI:58297"/>
        <dbReference type="EC" id="1.11.1.9"/>
    </reaction>
</comment>
<feature type="compositionally biased region" description="Low complexity" evidence="5">
    <location>
        <begin position="296"/>
        <end position="309"/>
    </location>
</feature>
<dbReference type="SUPFAM" id="SSF52833">
    <property type="entry name" value="Thioredoxin-like"/>
    <property type="match status" value="1"/>
</dbReference>
<dbReference type="Pfam" id="PF00462">
    <property type="entry name" value="Glutaredoxin"/>
    <property type="match status" value="1"/>
</dbReference>
<dbReference type="GO" id="GO:0004602">
    <property type="term" value="F:glutathione peroxidase activity"/>
    <property type="evidence" value="ECO:0007669"/>
    <property type="project" value="UniProtKB-EC"/>
</dbReference>
<dbReference type="Proteomes" id="UP000033540">
    <property type="component" value="Unassembled WGS sequence"/>
</dbReference>
<evidence type="ECO:0000256" key="1">
    <source>
        <dbReference type="ARBA" id="ARBA00000217"/>
    </source>
</evidence>
<comment type="catalytic activity">
    <reaction evidence="4">
        <text>RX + glutathione = an S-substituted glutathione + a halide anion + H(+)</text>
        <dbReference type="Rhea" id="RHEA:16437"/>
        <dbReference type="ChEBI" id="CHEBI:15378"/>
        <dbReference type="ChEBI" id="CHEBI:16042"/>
        <dbReference type="ChEBI" id="CHEBI:17792"/>
        <dbReference type="ChEBI" id="CHEBI:57925"/>
        <dbReference type="ChEBI" id="CHEBI:90779"/>
        <dbReference type="EC" id="2.5.1.18"/>
    </reaction>
</comment>
<feature type="compositionally biased region" description="Basic and acidic residues" evidence="5">
    <location>
        <begin position="402"/>
        <end position="421"/>
    </location>
</feature>
<dbReference type="PROSITE" id="PS51354">
    <property type="entry name" value="GLUTAREDOXIN_2"/>
    <property type="match status" value="1"/>
</dbReference>
<feature type="compositionally biased region" description="Polar residues" evidence="5">
    <location>
        <begin position="109"/>
        <end position="124"/>
    </location>
</feature>
<dbReference type="AlphaFoldDB" id="A0A0F0I3J7"/>
<dbReference type="GO" id="GO:0005634">
    <property type="term" value="C:nucleus"/>
    <property type="evidence" value="ECO:0007669"/>
    <property type="project" value="TreeGrafter"/>
</dbReference>
<dbReference type="InterPro" id="IPR036249">
    <property type="entry name" value="Thioredoxin-like_sf"/>
</dbReference>
<feature type="compositionally biased region" description="Polar residues" evidence="5">
    <location>
        <begin position="261"/>
        <end position="271"/>
    </location>
</feature>
<evidence type="ECO:0000256" key="2">
    <source>
        <dbReference type="ARBA" id="ARBA00023284"/>
    </source>
</evidence>
<dbReference type="PANTHER" id="PTHR45694:SF18">
    <property type="entry name" value="GLUTAREDOXIN-1-RELATED"/>
    <property type="match status" value="1"/>
</dbReference>
<dbReference type="GO" id="GO:0005737">
    <property type="term" value="C:cytoplasm"/>
    <property type="evidence" value="ECO:0007669"/>
    <property type="project" value="TreeGrafter"/>
</dbReference>
<gene>
    <name evidence="7" type="ORF">P875_00095517</name>
</gene>
<dbReference type="InterPro" id="IPR011899">
    <property type="entry name" value="Glutaredoxin_euk/vir"/>
</dbReference>
<dbReference type="PANTHER" id="PTHR45694">
    <property type="entry name" value="GLUTAREDOXIN 2"/>
    <property type="match status" value="1"/>
</dbReference>
<evidence type="ECO:0000256" key="5">
    <source>
        <dbReference type="SAM" id="MobiDB-lite"/>
    </source>
</evidence>
<protein>
    <submittedName>
        <fullName evidence="7">Glutaredoxin</fullName>
    </submittedName>
</protein>
<feature type="compositionally biased region" description="Basic and acidic residues" evidence="5">
    <location>
        <begin position="429"/>
        <end position="440"/>
    </location>
</feature>
<dbReference type="EMBL" id="JZEE01000625">
    <property type="protein sequence ID" value="KJK62315.1"/>
    <property type="molecule type" value="Genomic_DNA"/>
</dbReference>
<organism evidence="7 8">
    <name type="scientific">Aspergillus parasiticus (strain ATCC 56775 / NRRL 5862 / SRRC 143 / SU-1)</name>
    <dbReference type="NCBI Taxonomy" id="1403190"/>
    <lineage>
        <taxon>Eukaryota</taxon>
        <taxon>Fungi</taxon>
        <taxon>Dikarya</taxon>
        <taxon>Ascomycota</taxon>
        <taxon>Pezizomycotina</taxon>
        <taxon>Eurotiomycetes</taxon>
        <taxon>Eurotiomycetidae</taxon>
        <taxon>Eurotiales</taxon>
        <taxon>Aspergillaceae</taxon>
        <taxon>Aspergillus</taxon>
        <taxon>Aspergillus subgen. Circumdati</taxon>
    </lineage>
</organism>
<feature type="compositionally biased region" description="Basic and acidic residues" evidence="5">
    <location>
        <begin position="81"/>
        <end position="92"/>
    </location>
</feature>
<dbReference type="CDD" id="cd03419">
    <property type="entry name" value="GRX_GRXh_1_2_like"/>
    <property type="match status" value="1"/>
</dbReference>
<dbReference type="GO" id="GO:0004364">
    <property type="term" value="F:glutathione transferase activity"/>
    <property type="evidence" value="ECO:0007669"/>
    <property type="project" value="UniProtKB-EC"/>
</dbReference>
<feature type="region of interest" description="Disordered" evidence="5">
    <location>
        <begin position="235"/>
        <end position="512"/>
    </location>
</feature>
<dbReference type="GO" id="GO:0034599">
    <property type="term" value="P:cellular response to oxidative stress"/>
    <property type="evidence" value="ECO:0007669"/>
    <property type="project" value="TreeGrafter"/>
</dbReference>
<dbReference type="STRING" id="1403190.A0A0F0I3J7"/>
<feature type="compositionally biased region" description="Low complexity" evidence="5">
    <location>
        <begin position="316"/>
        <end position="350"/>
    </location>
</feature>
<feature type="domain" description="Glutaredoxin" evidence="6">
    <location>
        <begin position="559"/>
        <end position="621"/>
    </location>
</feature>
<evidence type="ECO:0000256" key="4">
    <source>
        <dbReference type="ARBA" id="ARBA00047960"/>
    </source>
</evidence>
<accession>A0A0F0I3J7</accession>
<dbReference type="OrthoDB" id="418495at2759"/>
<name>A0A0F0I3J7_ASPPU</name>
<dbReference type="NCBIfam" id="TIGR02180">
    <property type="entry name" value="GRX_euk"/>
    <property type="match status" value="1"/>
</dbReference>
<feature type="region of interest" description="Disordered" evidence="5">
    <location>
        <begin position="28"/>
        <end position="143"/>
    </location>
</feature>
<keyword evidence="2" id="KW-0676">Redox-active center</keyword>
<evidence type="ECO:0000313" key="7">
    <source>
        <dbReference type="EMBL" id="KJK62315.1"/>
    </source>
</evidence>
<dbReference type="FunFam" id="3.40.30.10:FF:000026">
    <property type="entry name" value="Glutaredoxin 2"/>
    <property type="match status" value="1"/>
</dbReference>
<feature type="compositionally biased region" description="Pro residues" evidence="5">
    <location>
        <begin position="451"/>
        <end position="465"/>
    </location>
</feature>
<evidence type="ECO:0000259" key="6">
    <source>
        <dbReference type="Pfam" id="PF00462"/>
    </source>
</evidence>
<comment type="caution">
    <text evidence="7">The sequence shown here is derived from an EMBL/GenBank/DDBJ whole genome shotgun (WGS) entry which is preliminary data.</text>
</comment>
<feature type="compositionally biased region" description="Low complexity" evidence="5">
    <location>
        <begin position="251"/>
        <end position="260"/>
    </location>
</feature>
<sequence>MAGAAAAAFSSDVWLSSGVDSNQHQWEFAVPLTPNSTVRRSKSRSSYESTNRSRRNSRGSRSSSLSKHAYAHELGYMNSRGRRDVSHGRRGSEAGSSRDVYGQDAASRSIGNVRNSEDTYNGSLRKSELKEGAGPCPEDTDDTNWIHRDKLAKIESEELQQILFQRRVGSGSIRSGRGRNHDMHHNEVTTPPIEQMEPWPNLEGHRDITSSPTGLDNDARGNWDIRKPDEIAADDGASSIYRNPGLRKSSSRIPIPTTSTAPMNRSRANTISDEETLSFGMPRRASEPITVDSTDASPPAAGSRPASRGVHAQINAAKKTPAKGAAGTGTRKTSAPASTRRPPPRSRTTSNNNPQRQGKPGDRPKTAVNRPEGDPPWLATMYKPDPRLPPDQQILPTHAKRMQQEEWEKEGKTPTTYDREFAPLAVGHDGPRPVENTEKVEEPEEKEEPTPSQPQPEPPSAPKTPDPITRPNTGTGYSPMPKLQEPSQAAPQAALTPKWSPPVVTAEPPPPKEKGCGCCILPTISSIFSRLFGSFAGPTPAAMSAAKIKAQSIINDNAVVVFSKSYCPYCKSSKSLLSQLDAKYLTIELDEESDGSAIQDALVEISGQRTVPNIFIKQKHIGGNSDLQARKNELPALLKDAGAL</sequence>
<dbReference type="InterPro" id="IPR002109">
    <property type="entry name" value="Glutaredoxin"/>
</dbReference>
<dbReference type="PRINTS" id="PR00160">
    <property type="entry name" value="GLUTAREDOXIN"/>
</dbReference>
<dbReference type="Gene3D" id="3.40.30.10">
    <property type="entry name" value="Glutaredoxin"/>
    <property type="match status" value="1"/>
</dbReference>
<evidence type="ECO:0000313" key="8">
    <source>
        <dbReference type="Proteomes" id="UP000033540"/>
    </source>
</evidence>
<dbReference type="InterPro" id="IPR014025">
    <property type="entry name" value="Glutaredoxin_subgr"/>
</dbReference>
<evidence type="ECO:0000256" key="3">
    <source>
        <dbReference type="ARBA" id="ARBA00035808"/>
    </source>
</evidence>
<reference evidence="7 8" key="1">
    <citation type="submission" date="2015-02" db="EMBL/GenBank/DDBJ databases">
        <title>Draft genome sequence of Aspergillus parasiticus SU-1.</title>
        <authorList>
            <person name="Yu J."/>
            <person name="Fedorova N."/>
            <person name="Yin Y."/>
            <person name="Losada L."/>
            <person name="Zafar N."/>
            <person name="Taujale R."/>
            <person name="Ehrlich K.C."/>
            <person name="Bhatnagar D."/>
            <person name="Cleveland T.E."/>
            <person name="Bennett J.W."/>
            <person name="Nierman W.C."/>
        </authorList>
    </citation>
    <scope>NUCLEOTIDE SEQUENCE [LARGE SCALE GENOMIC DNA]</scope>
    <source>
        <strain evidence="8">ATCC 56775 / NRRL 5862 / SRRC 143 / SU-1</strain>
    </source>
</reference>
<comment type="catalytic activity">
    <reaction evidence="3">
        <text>1-chloro-2,4-dinitrobenzene + glutathione = 2,4-dinitrophenyl-S-glutathione + chloride + H(+)</text>
        <dbReference type="Rhea" id="RHEA:51220"/>
        <dbReference type="ChEBI" id="CHEBI:15378"/>
        <dbReference type="ChEBI" id="CHEBI:17996"/>
        <dbReference type="ChEBI" id="CHEBI:34718"/>
        <dbReference type="ChEBI" id="CHEBI:57925"/>
        <dbReference type="ChEBI" id="CHEBI:133977"/>
        <dbReference type="EC" id="2.5.1.18"/>
    </reaction>
</comment>
<proteinExistence type="predicted"/>
<dbReference type="GO" id="GO:0015038">
    <property type="term" value="F:glutathione disulfide oxidoreductase activity"/>
    <property type="evidence" value="ECO:0007669"/>
    <property type="project" value="TreeGrafter"/>
</dbReference>